<feature type="domain" description="Flavodoxin-like" evidence="1">
    <location>
        <begin position="9"/>
        <end position="176"/>
    </location>
</feature>
<evidence type="ECO:0000259" key="1">
    <source>
        <dbReference type="PROSITE" id="PS50902"/>
    </source>
</evidence>
<dbReference type="Proteomes" id="UP001304769">
    <property type="component" value="Unassembled WGS sequence"/>
</dbReference>
<evidence type="ECO:0000313" key="2">
    <source>
        <dbReference type="EMBL" id="MEA5455167.1"/>
    </source>
</evidence>
<evidence type="ECO:0000313" key="3">
    <source>
        <dbReference type="Proteomes" id="UP001304769"/>
    </source>
</evidence>
<dbReference type="Pfam" id="PF12724">
    <property type="entry name" value="Flavodoxin_5"/>
    <property type="match status" value="1"/>
</dbReference>
<keyword evidence="3" id="KW-1185">Reference proteome</keyword>
<protein>
    <submittedName>
        <fullName evidence="2">Flavodoxin domain-containing protein</fullName>
    </submittedName>
</protein>
<dbReference type="InterPro" id="IPR001226">
    <property type="entry name" value="Flavodoxin_CS"/>
</dbReference>
<dbReference type="InterPro" id="IPR026816">
    <property type="entry name" value="Flavodoxin_dom"/>
</dbReference>
<dbReference type="InterPro" id="IPR029039">
    <property type="entry name" value="Flavoprotein-like_sf"/>
</dbReference>
<gene>
    <name evidence="2" type="ORF">SPF06_10585</name>
</gene>
<sequence>MDGNKTDNALVVYESIYGNTHAIADAIAEGLRAASVDAAAVPAAQVTGDSLEGVSLVVAGGPTHAHGMSRPQLRESGAKAAAEAGVDLDPAAEGPWLREWFDSLGPGRHSGWAASFDTRFDMPELLTGHASKGILKKLERLGFRKLAEPESFLVTRDSHLLPGETERARAWGTALADELLHSEAGKD</sequence>
<comment type="caution">
    <text evidence="2">The sequence shown here is derived from an EMBL/GenBank/DDBJ whole genome shotgun (WGS) entry which is preliminary data.</text>
</comment>
<dbReference type="SUPFAM" id="SSF52218">
    <property type="entry name" value="Flavoproteins"/>
    <property type="match status" value="1"/>
</dbReference>
<dbReference type="InterPro" id="IPR008254">
    <property type="entry name" value="Flavodoxin/NO_synth"/>
</dbReference>
<accession>A0ABU5T677</accession>
<dbReference type="PROSITE" id="PS50902">
    <property type="entry name" value="FLAVODOXIN_LIKE"/>
    <property type="match status" value="1"/>
</dbReference>
<organism evidence="2 3">
    <name type="scientific">Sinomonas terricola</name>
    <dbReference type="NCBI Taxonomy" id="3110330"/>
    <lineage>
        <taxon>Bacteria</taxon>
        <taxon>Bacillati</taxon>
        <taxon>Actinomycetota</taxon>
        <taxon>Actinomycetes</taxon>
        <taxon>Micrococcales</taxon>
        <taxon>Micrococcaceae</taxon>
        <taxon>Sinomonas</taxon>
    </lineage>
</organism>
<name>A0ABU5T677_9MICC</name>
<dbReference type="RefSeq" id="WP_323279025.1">
    <property type="nucleotide sequence ID" value="NZ_JAYGGQ010000007.1"/>
</dbReference>
<reference evidence="2 3" key="1">
    <citation type="submission" date="2023-12" db="EMBL/GenBank/DDBJ databases">
        <title>Sinomonas terricola sp. nov, isolated from litchi orchard soil in Guangdong, PR China.</title>
        <authorList>
            <person name="Jiaxin W."/>
            <person name="Yang Z."/>
            <person name="Honghui Z."/>
        </authorList>
    </citation>
    <scope>NUCLEOTIDE SEQUENCE [LARGE SCALE GENOMIC DNA]</scope>
    <source>
        <strain evidence="2 3">JGH33</strain>
    </source>
</reference>
<dbReference type="EMBL" id="JAYGGQ010000007">
    <property type="protein sequence ID" value="MEA5455167.1"/>
    <property type="molecule type" value="Genomic_DNA"/>
</dbReference>
<dbReference type="PROSITE" id="PS00201">
    <property type="entry name" value="FLAVODOXIN"/>
    <property type="match status" value="1"/>
</dbReference>
<proteinExistence type="predicted"/>
<dbReference type="Gene3D" id="3.40.50.360">
    <property type="match status" value="1"/>
</dbReference>